<gene>
    <name evidence="2" type="ORF">BCR39DRAFT_533427</name>
</gene>
<accession>A0A1Y2B2E6</accession>
<protein>
    <submittedName>
        <fullName evidence="2">Rhodanese-like domain-containing protein</fullName>
    </submittedName>
</protein>
<dbReference type="OrthoDB" id="566238at2759"/>
<evidence type="ECO:0000313" key="2">
    <source>
        <dbReference type="EMBL" id="ORY28983.1"/>
    </source>
</evidence>
<dbReference type="GO" id="GO:0004792">
    <property type="term" value="F:thiosulfate-cyanide sulfurtransferase activity"/>
    <property type="evidence" value="ECO:0007669"/>
    <property type="project" value="TreeGrafter"/>
</dbReference>
<dbReference type="Pfam" id="PF00581">
    <property type="entry name" value="Rhodanese"/>
    <property type="match status" value="1"/>
</dbReference>
<dbReference type="EMBL" id="MCFC01000028">
    <property type="protein sequence ID" value="ORY28983.1"/>
    <property type="molecule type" value="Genomic_DNA"/>
</dbReference>
<dbReference type="InterPro" id="IPR001763">
    <property type="entry name" value="Rhodanese-like_dom"/>
</dbReference>
<dbReference type="PANTHER" id="PTHR44086">
    <property type="entry name" value="THIOSULFATE SULFURTRANSFERASE RDL2, MITOCHONDRIAL-RELATED"/>
    <property type="match status" value="1"/>
</dbReference>
<dbReference type="Gene3D" id="3.40.250.10">
    <property type="entry name" value="Rhodanese-like domain"/>
    <property type="match status" value="1"/>
</dbReference>
<dbReference type="AlphaFoldDB" id="A0A1Y2B2E6"/>
<dbReference type="GO" id="GO:0005739">
    <property type="term" value="C:mitochondrion"/>
    <property type="evidence" value="ECO:0007669"/>
    <property type="project" value="TreeGrafter"/>
</dbReference>
<dbReference type="InParanoid" id="A0A1Y2B2E6"/>
<evidence type="ECO:0000259" key="1">
    <source>
        <dbReference type="PROSITE" id="PS50206"/>
    </source>
</evidence>
<dbReference type="InterPro" id="IPR036873">
    <property type="entry name" value="Rhodanese-like_dom_sf"/>
</dbReference>
<evidence type="ECO:0000313" key="3">
    <source>
        <dbReference type="Proteomes" id="UP000193986"/>
    </source>
</evidence>
<comment type="caution">
    <text evidence="2">The sequence shown here is derived from an EMBL/GenBank/DDBJ whole genome shotgun (WGS) entry which is preliminary data.</text>
</comment>
<dbReference type="Proteomes" id="UP000193986">
    <property type="component" value="Unassembled WGS sequence"/>
</dbReference>
<dbReference type="PANTHER" id="PTHR44086:SF10">
    <property type="entry name" value="THIOSULFATE SULFURTRANSFERASE_RHODANESE-LIKE DOMAIN-CONTAINING PROTEIN 3"/>
    <property type="match status" value="1"/>
</dbReference>
<name>A0A1Y2B2E6_9TREE</name>
<dbReference type="SMART" id="SM00450">
    <property type="entry name" value="RHOD"/>
    <property type="match status" value="1"/>
</dbReference>
<proteinExistence type="predicted"/>
<dbReference type="PROSITE" id="PS50206">
    <property type="entry name" value="RHODANESE_3"/>
    <property type="match status" value="1"/>
</dbReference>
<feature type="domain" description="Rhodanese" evidence="1">
    <location>
        <begin position="80"/>
        <end position="183"/>
    </location>
</feature>
<dbReference type="CDD" id="cd01519">
    <property type="entry name" value="RHOD_HSP67B2"/>
    <property type="match status" value="1"/>
</dbReference>
<dbReference type="SUPFAM" id="SSF52821">
    <property type="entry name" value="Rhodanese/Cell cycle control phosphatase"/>
    <property type="match status" value="1"/>
</dbReference>
<reference evidence="2 3" key="1">
    <citation type="submission" date="2016-07" db="EMBL/GenBank/DDBJ databases">
        <title>Pervasive Adenine N6-methylation of Active Genes in Fungi.</title>
        <authorList>
            <consortium name="DOE Joint Genome Institute"/>
            <person name="Mondo S.J."/>
            <person name="Dannebaum R.O."/>
            <person name="Kuo R.C."/>
            <person name="Labutti K."/>
            <person name="Haridas S."/>
            <person name="Kuo A."/>
            <person name="Salamov A."/>
            <person name="Ahrendt S.R."/>
            <person name="Lipzen A."/>
            <person name="Sullivan W."/>
            <person name="Andreopoulos W.B."/>
            <person name="Clum A."/>
            <person name="Lindquist E."/>
            <person name="Daum C."/>
            <person name="Ramamoorthy G.K."/>
            <person name="Gryganskyi A."/>
            <person name="Culley D."/>
            <person name="Magnuson J.K."/>
            <person name="James T.Y."/>
            <person name="O'Malley M.A."/>
            <person name="Stajich J.E."/>
            <person name="Spatafora J.W."/>
            <person name="Visel A."/>
            <person name="Grigoriev I.V."/>
        </authorList>
    </citation>
    <scope>NUCLEOTIDE SEQUENCE [LARGE SCALE GENOMIC DNA]</scope>
    <source>
        <strain evidence="2 3">68-887.2</strain>
    </source>
</reference>
<dbReference type="FunCoup" id="A0A1Y2B2E6">
    <property type="interactions" value="319"/>
</dbReference>
<keyword evidence="3" id="KW-1185">Reference proteome</keyword>
<organism evidence="2 3">
    <name type="scientific">Naematelia encephala</name>
    <dbReference type="NCBI Taxonomy" id="71784"/>
    <lineage>
        <taxon>Eukaryota</taxon>
        <taxon>Fungi</taxon>
        <taxon>Dikarya</taxon>
        <taxon>Basidiomycota</taxon>
        <taxon>Agaricomycotina</taxon>
        <taxon>Tremellomycetes</taxon>
        <taxon>Tremellales</taxon>
        <taxon>Naemateliaceae</taxon>
        <taxon>Naematelia</taxon>
    </lineage>
</organism>
<sequence length="186" mass="20760">MSVRTSIRSMAVHTTALRSATLCATRAYTCTYTRPTVIPPIAHSRLVQVRAKTTSPNGPNKWAKNPVINYDELKPITEQPNDDILLIDVREPDEVALGSIPSAVNLPLSVLKESLSEQYSTGDFQRKFAFPKPAYNQNIIFFCRSGKRSATAAEQAAERGYPNIRNYTGSWLDWQKKEQARDGGDD</sequence>
<dbReference type="STRING" id="71784.A0A1Y2B2E6"/>